<evidence type="ECO:0000313" key="2">
    <source>
        <dbReference type="EMBL" id="KOO24488.1"/>
    </source>
</evidence>
<evidence type="ECO:0000256" key="1">
    <source>
        <dbReference type="SAM" id="Phobius"/>
    </source>
</evidence>
<dbReference type="EMBL" id="JWZX01003089">
    <property type="protein sequence ID" value="KOO24488.1"/>
    <property type="molecule type" value="Genomic_DNA"/>
</dbReference>
<organism evidence="2 3">
    <name type="scientific">Chrysochromulina tobinii</name>
    <dbReference type="NCBI Taxonomy" id="1460289"/>
    <lineage>
        <taxon>Eukaryota</taxon>
        <taxon>Haptista</taxon>
        <taxon>Haptophyta</taxon>
        <taxon>Prymnesiophyceae</taxon>
        <taxon>Prymnesiales</taxon>
        <taxon>Chrysochromulinaceae</taxon>
        <taxon>Chrysochromulina</taxon>
    </lineage>
</organism>
<protein>
    <submittedName>
        <fullName evidence="2">Uncharacterized protein</fullName>
    </submittedName>
</protein>
<comment type="caution">
    <text evidence="2">The sequence shown here is derived from an EMBL/GenBank/DDBJ whole genome shotgun (WGS) entry which is preliminary data.</text>
</comment>
<sequence length="79" mass="8589">MEATWTALSGGSPYVAPEEVARQLSRWRPQPSVFVLDEFERSLLQGRAAIASGYAILFGLQALVLVVFVAQPLWKAVAG</sequence>
<keyword evidence="1" id="KW-1133">Transmembrane helix</keyword>
<keyword evidence="1" id="KW-0472">Membrane</keyword>
<dbReference type="AlphaFoldDB" id="A0A0M0JE52"/>
<dbReference type="Proteomes" id="UP000037460">
    <property type="component" value="Unassembled WGS sequence"/>
</dbReference>
<keyword evidence="1" id="KW-0812">Transmembrane</keyword>
<feature type="transmembrane region" description="Helical" evidence="1">
    <location>
        <begin position="51"/>
        <end position="74"/>
    </location>
</feature>
<evidence type="ECO:0000313" key="3">
    <source>
        <dbReference type="Proteomes" id="UP000037460"/>
    </source>
</evidence>
<accession>A0A0M0JE52</accession>
<reference evidence="3" key="1">
    <citation type="journal article" date="2015" name="PLoS Genet.">
        <title>Genome Sequence and Transcriptome Analyses of Chrysochromulina tobin: Metabolic Tools for Enhanced Algal Fitness in the Prominent Order Prymnesiales (Haptophyceae).</title>
        <authorList>
            <person name="Hovde B.T."/>
            <person name="Deodato C.R."/>
            <person name="Hunsperger H.M."/>
            <person name="Ryken S.A."/>
            <person name="Yost W."/>
            <person name="Jha R.K."/>
            <person name="Patterson J."/>
            <person name="Monnat R.J. Jr."/>
            <person name="Barlow S.B."/>
            <person name="Starkenburg S.R."/>
            <person name="Cattolico R.A."/>
        </authorList>
    </citation>
    <scope>NUCLEOTIDE SEQUENCE</scope>
    <source>
        <strain evidence="3">CCMP291</strain>
    </source>
</reference>
<proteinExistence type="predicted"/>
<gene>
    <name evidence="2" type="ORF">Ctob_004407</name>
</gene>
<name>A0A0M0JE52_9EUKA</name>
<keyword evidence="3" id="KW-1185">Reference proteome</keyword>